<evidence type="ECO:0000313" key="2">
    <source>
        <dbReference type="Proteomes" id="UP000324800"/>
    </source>
</evidence>
<dbReference type="Proteomes" id="UP000324800">
    <property type="component" value="Unassembled WGS sequence"/>
</dbReference>
<feature type="non-terminal residue" evidence="1">
    <location>
        <position position="1"/>
    </location>
</feature>
<reference evidence="1 2" key="1">
    <citation type="submission" date="2019-03" db="EMBL/GenBank/DDBJ databases">
        <title>Single cell metagenomics reveals metabolic interactions within the superorganism composed of flagellate Streblomastix strix and complex community of Bacteroidetes bacteria on its surface.</title>
        <authorList>
            <person name="Treitli S.C."/>
            <person name="Kolisko M."/>
            <person name="Husnik F."/>
            <person name="Keeling P."/>
            <person name="Hampl V."/>
        </authorList>
    </citation>
    <scope>NUCLEOTIDE SEQUENCE [LARGE SCALE GENOMIC DNA]</scope>
    <source>
        <strain evidence="1">ST1C</strain>
    </source>
</reference>
<comment type="caution">
    <text evidence="1">The sequence shown here is derived from an EMBL/GenBank/DDBJ whole genome shotgun (WGS) entry which is preliminary data.</text>
</comment>
<gene>
    <name evidence="1" type="ORF">EZS28_038114</name>
</gene>
<proteinExistence type="predicted"/>
<protein>
    <submittedName>
        <fullName evidence="1">Uncharacterized protein</fullName>
    </submittedName>
</protein>
<organism evidence="1 2">
    <name type="scientific">Streblomastix strix</name>
    <dbReference type="NCBI Taxonomy" id="222440"/>
    <lineage>
        <taxon>Eukaryota</taxon>
        <taxon>Metamonada</taxon>
        <taxon>Preaxostyla</taxon>
        <taxon>Oxymonadida</taxon>
        <taxon>Streblomastigidae</taxon>
        <taxon>Streblomastix</taxon>
    </lineage>
</organism>
<sequence length="120" mass="13805">IKQFRILTYVGDMSETQDCFYLEKLALPEDIQSMVVSRFFNVNVDTLVLDKSSFLSVYHYNDEEISCDFVNNICVQKEVQCLHKSAQPKRKGPLFLLNGRKFLSHATGSLQEAIQHPMNT</sequence>
<accession>A0A5J4U7K7</accession>
<evidence type="ECO:0000313" key="1">
    <source>
        <dbReference type="EMBL" id="KAA6366359.1"/>
    </source>
</evidence>
<dbReference type="EMBL" id="SNRW01019458">
    <property type="protein sequence ID" value="KAA6366359.1"/>
    <property type="molecule type" value="Genomic_DNA"/>
</dbReference>
<name>A0A5J4U7K7_9EUKA</name>
<dbReference type="AlphaFoldDB" id="A0A5J4U7K7"/>